<proteinExistence type="predicted"/>
<dbReference type="AlphaFoldDB" id="A0A1B0C2E0"/>
<protein>
    <submittedName>
        <fullName evidence="1">Uncharacterized protein</fullName>
    </submittedName>
</protein>
<sequence>IFKTLEGVKLSIIDSNARVASALKKRFVSAVRCKRAHTKSSHSDSMKRDFNVKSSVEAWHAARATWDRRVGSSAMLSKALELKLLFNCALLDCELVSVELSQDSGLEPCLSYTESRDFTMELRLDRVFNWTMVGDEHLLPVTSVINSDKPSTSSSSLAIGVFLSFISALMRRLSVLSFNSDSHFSSSISLPLSFFLI</sequence>
<reference evidence="2" key="1">
    <citation type="submission" date="2015-01" db="EMBL/GenBank/DDBJ databases">
        <authorList>
            <person name="Aksoy S."/>
            <person name="Warren W."/>
            <person name="Wilson R.K."/>
        </authorList>
    </citation>
    <scope>NUCLEOTIDE SEQUENCE [LARGE SCALE GENOMIC DNA]</scope>
    <source>
        <strain evidence="2">IAEA</strain>
    </source>
</reference>
<evidence type="ECO:0000313" key="2">
    <source>
        <dbReference type="Proteomes" id="UP000092460"/>
    </source>
</evidence>
<dbReference type="EnsemblMetazoa" id="GPPI047308-RA">
    <property type="protein sequence ID" value="GPPI047308-PA"/>
    <property type="gene ID" value="GPPI047308"/>
</dbReference>
<name>A0A1B0C2E0_9MUSC</name>
<organism evidence="1 2">
    <name type="scientific">Glossina palpalis gambiensis</name>
    <dbReference type="NCBI Taxonomy" id="67801"/>
    <lineage>
        <taxon>Eukaryota</taxon>
        <taxon>Metazoa</taxon>
        <taxon>Ecdysozoa</taxon>
        <taxon>Arthropoda</taxon>
        <taxon>Hexapoda</taxon>
        <taxon>Insecta</taxon>
        <taxon>Pterygota</taxon>
        <taxon>Neoptera</taxon>
        <taxon>Endopterygota</taxon>
        <taxon>Diptera</taxon>
        <taxon>Brachycera</taxon>
        <taxon>Muscomorpha</taxon>
        <taxon>Hippoboscoidea</taxon>
        <taxon>Glossinidae</taxon>
        <taxon>Glossina</taxon>
    </lineage>
</organism>
<accession>A0A1B0C2E0</accession>
<dbReference type="Proteomes" id="UP000092460">
    <property type="component" value="Unassembled WGS sequence"/>
</dbReference>
<reference evidence="1" key="2">
    <citation type="submission" date="2020-05" db="UniProtKB">
        <authorList>
            <consortium name="EnsemblMetazoa"/>
        </authorList>
    </citation>
    <scope>IDENTIFICATION</scope>
    <source>
        <strain evidence="1">IAEA</strain>
    </source>
</reference>
<evidence type="ECO:0000313" key="1">
    <source>
        <dbReference type="EnsemblMetazoa" id="GPPI047308-PA"/>
    </source>
</evidence>
<dbReference type="EMBL" id="JXJN01024514">
    <property type="status" value="NOT_ANNOTATED_CDS"/>
    <property type="molecule type" value="Genomic_DNA"/>
</dbReference>
<dbReference type="VEuPathDB" id="VectorBase:GPPI047308"/>
<keyword evidence="2" id="KW-1185">Reference proteome</keyword>